<feature type="domain" description="OBG-type G" evidence="4">
    <location>
        <begin position="294"/>
        <end position="552"/>
    </location>
</feature>
<accession>A0AAX4K6Z3</accession>
<dbReference type="GO" id="GO:0005525">
    <property type="term" value="F:GTP binding"/>
    <property type="evidence" value="ECO:0007669"/>
    <property type="project" value="UniProtKB-KW"/>
</dbReference>
<feature type="region of interest" description="Disordered" evidence="3">
    <location>
        <begin position="559"/>
        <end position="588"/>
    </location>
</feature>
<dbReference type="GeneID" id="91098264"/>
<evidence type="ECO:0000259" key="5">
    <source>
        <dbReference type="PROSITE" id="PS51883"/>
    </source>
</evidence>
<keyword evidence="7" id="KW-1185">Reference proteome</keyword>
<dbReference type="InterPro" id="IPR031167">
    <property type="entry name" value="G_OBG"/>
</dbReference>
<keyword evidence="2" id="KW-0342">GTP-binding</keyword>
<dbReference type="PROSITE" id="PS51883">
    <property type="entry name" value="OBG"/>
    <property type="match status" value="1"/>
</dbReference>
<dbReference type="InterPro" id="IPR006073">
    <property type="entry name" value="GTP-bd"/>
</dbReference>
<evidence type="ECO:0008006" key="8">
    <source>
        <dbReference type="Google" id="ProtNLM"/>
    </source>
</evidence>
<protein>
    <recommendedName>
        <fullName evidence="8">GTPase</fullName>
    </recommendedName>
</protein>
<evidence type="ECO:0000259" key="4">
    <source>
        <dbReference type="PROSITE" id="PS51710"/>
    </source>
</evidence>
<dbReference type="Pfam" id="PF01926">
    <property type="entry name" value="MMR_HSR1"/>
    <property type="match status" value="1"/>
</dbReference>
<evidence type="ECO:0000256" key="2">
    <source>
        <dbReference type="ARBA" id="ARBA00023134"/>
    </source>
</evidence>
<evidence type="ECO:0000313" key="7">
    <source>
        <dbReference type="Proteomes" id="UP001355207"/>
    </source>
</evidence>
<dbReference type="Gene3D" id="3.40.50.300">
    <property type="entry name" value="P-loop containing nucleotide triphosphate hydrolases"/>
    <property type="match status" value="1"/>
</dbReference>
<dbReference type="Pfam" id="PF01018">
    <property type="entry name" value="GTP1_OBG"/>
    <property type="match status" value="1"/>
</dbReference>
<dbReference type="SUPFAM" id="SSF52540">
    <property type="entry name" value="P-loop containing nucleoside triphosphate hydrolases"/>
    <property type="match status" value="1"/>
</dbReference>
<dbReference type="Proteomes" id="UP001355207">
    <property type="component" value="Chromosome 11"/>
</dbReference>
<dbReference type="AlphaFoldDB" id="A0AAX4K6Z3"/>
<proteinExistence type="predicted"/>
<dbReference type="GO" id="GO:0003924">
    <property type="term" value="F:GTPase activity"/>
    <property type="evidence" value="ECO:0007669"/>
    <property type="project" value="InterPro"/>
</dbReference>
<feature type="domain" description="Obg" evidence="5">
    <location>
        <begin position="72"/>
        <end position="293"/>
    </location>
</feature>
<dbReference type="InterPro" id="IPR045086">
    <property type="entry name" value="OBG_GTPase"/>
</dbReference>
<dbReference type="PROSITE" id="PS51710">
    <property type="entry name" value="G_OBG"/>
    <property type="match status" value="1"/>
</dbReference>
<gene>
    <name evidence="6" type="ORF">L201_007596</name>
</gene>
<dbReference type="PANTHER" id="PTHR11702:SF31">
    <property type="entry name" value="MITOCHONDRIAL RIBOSOME-ASSOCIATED GTPASE 2"/>
    <property type="match status" value="1"/>
</dbReference>
<feature type="region of interest" description="Disordered" evidence="3">
    <location>
        <begin position="385"/>
        <end position="407"/>
    </location>
</feature>
<dbReference type="PANTHER" id="PTHR11702">
    <property type="entry name" value="DEVELOPMENTALLY REGULATED GTP-BINDING PROTEIN-RELATED"/>
    <property type="match status" value="1"/>
</dbReference>
<feature type="compositionally biased region" description="Basic and acidic residues" evidence="3">
    <location>
        <begin position="559"/>
        <end position="579"/>
    </location>
</feature>
<name>A0AAX4K6Z3_9TREE</name>
<evidence type="ECO:0000313" key="6">
    <source>
        <dbReference type="EMBL" id="WWC92637.1"/>
    </source>
</evidence>
<evidence type="ECO:0000256" key="3">
    <source>
        <dbReference type="SAM" id="MobiDB-lite"/>
    </source>
</evidence>
<organism evidence="6 7">
    <name type="scientific">Kwoniella dendrophila CBS 6074</name>
    <dbReference type="NCBI Taxonomy" id="1295534"/>
    <lineage>
        <taxon>Eukaryota</taxon>
        <taxon>Fungi</taxon>
        <taxon>Dikarya</taxon>
        <taxon>Basidiomycota</taxon>
        <taxon>Agaricomycotina</taxon>
        <taxon>Tremellomycetes</taxon>
        <taxon>Tremellales</taxon>
        <taxon>Cryptococcaceae</taxon>
        <taxon>Kwoniella</taxon>
    </lineage>
</organism>
<dbReference type="InterPro" id="IPR036726">
    <property type="entry name" value="GTP1_OBG_dom_sf"/>
</dbReference>
<dbReference type="InterPro" id="IPR006169">
    <property type="entry name" value="GTP1_OBG_dom"/>
</dbReference>
<dbReference type="SUPFAM" id="SSF82051">
    <property type="entry name" value="Obg GTP-binding protein N-terminal domain"/>
    <property type="match status" value="1"/>
</dbReference>
<evidence type="ECO:0000256" key="1">
    <source>
        <dbReference type="ARBA" id="ARBA00022741"/>
    </source>
</evidence>
<dbReference type="EMBL" id="CP144108">
    <property type="protein sequence ID" value="WWC92637.1"/>
    <property type="molecule type" value="Genomic_DNA"/>
</dbReference>
<dbReference type="RefSeq" id="XP_066079399.1">
    <property type="nucleotide sequence ID" value="XM_066223302.1"/>
</dbReference>
<dbReference type="Gene3D" id="2.70.210.12">
    <property type="entry name" value="GTP1/OBG domain"/>
    <property type="match status" value="1"/>
</dbReference>
<reference evidence="6 7" key="1">
    <citation type="submission" date="2024-01" db="EMBL/GenBank/DDBJ databases">
        <title>Comparative genomics of Cryptococcus and Kwoniella reveals pathogenesis evolution and contrasting modes of karyotype evolution via chromosome fusion or intercentromeric recombination.</title>
        <authorList>
            <person name="Coelho M.A."/>
            <person name="David-Palma M."/>
            <person name="Shea T."/>
            <person name="Bowers K."/>
            <person name="McGinley-Smith S."/>
            <person name="Mohammad A.W."/>
            <person name="Gnirke A."/>
            <person name="Yurkov A.M."/>
            <person name="Nowrousian M."/>
            <person name="Sun S."/>
            <person name="Cuomo C.A."/>
            <person name="Heitman J."/>
        </authorList>
    </citation>
    <scope>NUCLEOTIDE SEQUENCE [LARGE SCALE GENOMIC DNA]</scope>
    <source>
        <strain evidence="6 7">CBS 6074</strain>
    </source>
</reference>
<dbReference type="GO" id="GO:0005739">
    <property type="term" value="C:mitochondrion"/>
    <property type="evidence" value="ECO:0007669"/>
    <property type="project" value="TreeGrafter"/>
</dbReference>
<dbReference type="InterPro" id="IPR027417">
    <property type="entry name" value="P-loop_NTPase"/>
</dbReference>
<dbReference type="PRINTS" id="PR00326">
    <property type="entry name" value="GTP1OBG"/>
</dbReference>
<sequence length="588" mass="65494">MAFPTIRSACPRCEHLIKAKSNRLSIIGIRTYSVGHPDDQGTTEYQEDFGDVVGELKRRRRKADSKRRQYGNTFVDHVLVTVRGGKGGSGAAALQATLRGAGPLAPCGGNGGSGGSVYLTTSPSLSSLTTLKKRVIGGQGSSGSGAFKHGKRGEDVLITVPIGTIVKEIRREGEEERSIREEEELGLNEDEKKKRKWQRWIITHPSTGGEVSREEYIDAENLLKKEGRWNIKTPNFQELPPIELDLDIPLKEPILLGKGGLGGLGNPFFNSPRIASKGFLPPIQTFEFELKLLSDIGLVGLPNSGKSTILKNLTGKKTEIANYQFTTLNPQIGVVRVFEGENDDEQWEEEKLGQDGQINQNDFKGNKIIEESWIEREKEDLSRLLGGEFPSSSSSSSSFDDSIKQKGKGKASKVEKIRFTISDNPGLLPLASENVGLGHNFLRSIERSPILIYVLDFQNQNPENDFKILKNELENYKSGLSKRANIIILNKADKVDEKMAKEKLIKLQQQLLEEEENEENDNDKQKIDIIITSGKYNLGMKNLINLLVEKVQLARQQQEQEKVEKEKESSKLNENEKKIGSFGLKKLI</sequence>
<keyword evidence="1" id="KW-0547">Nucleotide-binding</keyword>
<dbReference type="GO" id="GO:0042254">
    <property type="term" value="P:ribosome biogenesis"/>
    <property type="evidence" value="ECO:0007669"/>
    <property type="project" value="UniProtKB-UniRule"/>
</dbReference>